<evidence type="ECO:0000313" key="4">
    <source>
        <dbReference type="Proteomes" id="UP000182977"/>
    </source>
</evidence>
<dbReference type="STRING" id="419479.SAMN04488563_2956"/>
<reference evidence="4" key="1">
    <citation type="submission" date="2016-10" db="EMBL/GenBank/DDBJ databases">
        <authorList>
            <person name="Varghese N."/>
            <person name="Submissions S."/>
        </authorList>
    </citation>
    <scope>NUCLEOTIDE SEQUENCE [LARGE SCALE GENOMIC DNA]</scope>
    <source>
        <strain evidence="4">DSM 45079</strain>
    </source>
</reference>
<feature type="region of interest" description="Disordered" evidence="1">
    <location>
        <begin position="1"/>
        <end position="27"/>
    </location>
</feature>
<protein>
    <submittedName>
        <fullName evidence="3">DNA binding domain-containing protein, excisionase family</fullName>
    </submittedName>
</protein>
<dbReference type="SUPFAM" id="SSF46955">
    <property type="entry name" value="Putative DNA-binding domain"/>
    <property type="match status" value="1"/>
</dbReference>
<evidence type="ECO:0000313" key="3">
    <source>
        <dbReference type="EMBL" id="SDU58585.1"/>
    </source>
</evidence>
<dbReference type="InterPro" id="IPR041657">
    <property type="entry name" value="HTH_17"/>
</dbReference>
<keyword evidence="4" id="KW-1185">Reference proteome</keyword>
<dbReference type="Proteomes" id="UP000182977">
    <property type="component" value="Chromosome I"/>
</dbReference>
<evidence type="ECO:0000256" key="1">
    <source>
        <dbReference type="SAM" id="MobiDB-lite"/>
    </source>
</evidence>
<dbReference type="InterPro" id="IPR009061">
    <property type="entry name" value="DNA-bd_dom_put_sf"/>
</dbReference>
<name>A0A1H2JRD3_9ACTN</name>
<dbReference type="Pfam" id="PF12728">
    <property type="entry name" value="HTH_17"/>
    <property type="match status" value="1"/>
</dbReference>
<organism evidence="3 4">
    <name type="scientific">Jiangella alkaliphila</name>
    <dbReference type="NCBI Taxonomy" id="419479"/>
    <lineage>
        <taxon>Bacteria</taxon>
        <taxon>Bacillati</taxon>
        <taxon>Actinomycetota</taxon>
        <taxon>Actinomycetes</taxon>
        <taxon>Jiangellales</taxon>
        <taxon>Jiangellaceae</taxon>
        <taxon>Jiangella</taxon>
    </lineage>
</organism>
<feature type="domain" description="Helix-turn-helix" evidence="2">
    <location>
        <begin position="32"/>
        <end position="79"/>
    </location>
</feature>
<dbReference type="AlphaFoldDB" id="A0A1H2JRD3"/>
<accession>A0A1H2JRD3</accession>
<evidence type="ECO:0000259" key="2">
    <source>
        <dbReference type="Pfam" id="PF12728"/>
    </source>
</evidence>
<sequence>MHLSGMNSETRSDEHDEPPAAPGLGNVVGETLTLQDLATQLGVTVQTLYDLRSQGRGPRGFRVGRELQFRRSEIDAWLAWMEGADAKRHPRGGSR</sequence>
<gene>
    <name evidence="3" type="ORF">SAMN04488563_2956</name>
</gene>
<proteinExistence type="predicted"/>
<dbReference type="EMBL" id="LT629791">
    <property type="protein sequence ID" value="SDU58585.1"/>
    <property type="molecule type" value="Genomic_DNA"/>
</dbReference>